<organism evidence="1 2">
    <name type="scientific">Phaseolus angularis</name>
    <name type="common">Azuki bean</name>
    <name type="synonym">Vigna angularis</name>
    <dbReference type="NCBI Taxonomy" id="3914"/>
    <lineage>
        <taxon>Eukaryota</taxon>
        <taxon>Viridiplantae</taxon>
        <taxon>Streptophyta</taxon>
        <taxon>Embryophyta</taxon>
        <taxon>Tracheophyta</taxon>
        <taxon>Spermatophyta</taxon>
        <taxon>Magnoliopsida</taxon>
        <taxon>eudicotyledons</taxon>
        <taxon>Gunneridae</taxon>
        <taxon>Pentapetalae</taxon>
        <taxon>rosids</taxon>
        <taxon>fabids</taxon>
        <taxon>Fabales</taxon>
        <taxon>Fabaceae</taxon>
        <taxon>Papilionoideae</taxon>
        <taxon>50 kb inversion clade</taxon>
        <taxon>NPAAA clade</taxon>
        <taxon>indigoferoid/millettioid clade</taxon>
        <taxon>Phaseoleae</taxon>
        <taxon>Vigna</taxon>
    </lineage>
</organism>
<dbReference type="Proteomes" id="UP000053144">
    <property type="component" value="Chromosome 9"/>
</dbReference>
<reference evidence="2" key="1">
    <citation type="journal article" date="2015" name="Proc. Natl. Acad. Sci. U.S.A.">
        <title>Genome sequencing of adzuki bean (Vigna angularis) provides insight into high starch and low fat accumulation and domestication.</title>
        <authorList>
            <person name="Yang K."/>
            <person name="Tian Z."/>
            <person name="Chen C."/>
            <person name="Luo L."/>
            <person name="Zhao B."/>
            <person name="Wang Z."/>
            <person name="Yu L."/>
            <person name="Li Y."/>
            <person name="Sun Y."/>
            <person name="Li W."/>
            <person name="Chen Y."/>
            <person name="Li Y."/>
            <person name="Zhang Y."/>
            <person name="Ai D."/>
            <person name="Zhao J."/>
            <person name="Shang C."/>
            <person name="Ma Y."/>
            <person name="Wu B."/>
            <person name="Wang M."/>
            <person name="Gao L."/>
            <person name="Sun D."/>
            <person name="Zhang P."/>
            <person name="Guo F."/>
            <person name="Wang W."/>
            <person name="Li Y."/>
            <person name="Wang J."/>
            <person name="Varshney R.K."/>
            <person name="Wang J."/>
            <person name="Ling H.Q."/>
            <person name="Wan P."/>
        </authorList>
    </citation>
    <scope>NUCLEOTIDE SEQUENCE</scope>
    <source>
        <strain evidence="2">cv. Jingnong 6</strain>
    </source>
</reference>
<sequence>MENSFWQSILQTTYFGIKVECTVKRECWLALGGASSEIGGCVQEAGLQHVQRDNTNTAFKQHVVAGEKRPRDCMHTGGIPLIDWRKEQLPNSSTYEKGCLGWKQRRGWSSHHLSWRIFFSLKRGESWRKKRHRDGRLRVRAGALAEAATYMFFLDGAFLKIVLKGHWENGEWLSWKEYEEGGTLRGGSSRHLGKDGFLA</sequence>
<protein>
    <submittedName>
        <fullName evidence="1">Uncharacterized protein</fullName>
    </submittedName>
</protein>
<accession>A0A0L9V9Y7</accession>
<dbReference type="EMBL" id="CM003379">
    <property type="protein sequence ID" value="KOM51818.1"/>
    <property type="molecule type" value="Genomic_DNA"/>
</dbReference>
<dbReference type="AlphaFoldDB" id="A0A0L9V9Y7"/>
<dbReference type="Gramene" id="KOM51818">
    <property type="protein sequence ID" value="KOM51818"/>
    <property type="gene ID" value="LR48_Vigan09g047700"/>
</dbReference>
<gene>
    <name evidence="1" type="ORF">LR48_Vigan09g047700</name>
</gene>
<name>A0A0L9V9Y7_PHAAN</name>
<evidence type="ECO:0000313" key="2">
    <source>
        <dbReference type="Proteomes" id="UP000053144"/>
    </source>
</evidence>
<evidence type="ECO:0000313" key="1">
    <source>
        <dbReference type="EMBL" id="KOM51818.1"/>
    </source>
</evidence>
<proteinExistence type="predicted"/>